<proteinExistence type="predicted"/>
<gene>
    <name evidence="1" type="ORF">CON65_16155</name>
</gene>
<sequence length="76" mass="8886">MPLKKKNSLVNTKRIKKITSAEGNLLEPYWESYVEMKATRDTGMHGGWIVNRMYIENDKNSPSQKTIDYLKIILKK</sequence>
<evidence type="ECO:0000313" key="1">
    <source>
        <dbReference type="EMBL" id="PED81607.1"/>
    </source>
</evidence>
<evidence type="ECO:0000313" key="2">
    <source>
        <dbReference type="Proteomes" id="UP000221020"/>
    </source>
</evidence>
<name>A0AA91VAM7_9BACI</name>
<dbReference type="AlphaFoldDB" id="A0AA91VAM7"/>
<comment type="caution">
    <text evidence="1">The sequence shown here is derived from an EMBL/GenBank/DDBJ whole genome shotgun (WGS) entry which is preliminary data.</text>
</comment>
<dbReference type="Proteomes" id="UP000221020">
    <property type="component" value="Unassembled WGS sequence"/>
</dbReference>
<dbReference type="EMBL" id="NVOR01000058">
    <property type="protein sequence ID" value="PED81607.1"/>
    <property type="molecule type" value="Genomic_DNA"/>
</dbReference>
<protein>
    <submittedName>
        <fullName evidence="1">Uncharacterized protein</fullName>
    </submittedName>
</protein>
<organism evidence="1 2">
    <name type="scientific">Bacillus pseudomycoides</name>
    <dbReference type="NCBI Taxonomy" id="64104"/>
    <lineage>
        <taxon>Bacteria</taxon>
        <taxon>Bacillati</taxon>
        <taxon>Bacillota</taxon>
        <taxon>Bacilli</taxon>
        <taxon>Bacillales</taxon>
        <taxon>Bacillaceae</taxon>
        <taxon>Bacillus</taxon>
        <taxon>Bacillus cereus group</taxon>
    </lineage>
</organism>
<dbReference type="RefSeq" id="WP_097899553.1">
    <property type="nucleotide sequence ID" value="NZ_NVOR01000058.1"/>
</dbReference>
<accession>A0AA91VAM7</accession>
<reference evidence="1 2" key="1">
    <citation type="submission" date="2017-09" db="EMBL/GenBank/DDBJ databases">
        <title>Large-scale bioinformatics analysis of Bacillus genomes uncovers conserved roles of natural products in bacterial physiology.</title>
        <authorList>
            <consortium name="Agbiome Team Llc"/>
            <person name="Bleich R.M."/>
            <person name="Grubbs K.J."/>
            <person name="Santa Maria K.C."/>
            <person name="Allen S.E."/>
            <person name="Farag S."/>
            <person name="Shank E.A."/>
            <person name="Bowers A."/>
        </authorList>
    </citation>
    <scope>NUCLEOTIDE SEQUENCE [LARGE SCALE GENOMIC DNA]</scope>
    <source>
        <strain evidence="1 2">AFS092012</strain>
    </source>
</reference>